<dbReference type="Pfam" id="PF07679">
    <property type="entry name" value="I-set"/>
    <property type="match status" value="3"/>
</dbReference>
<dbReference type="SMART" id="SM00408">
    <property type="entry name" value="IGc2"/>
    <property type="match status" value="3"/>
</dbReference>
<keyword evidence="4" id="KW-0393">Immunoglobulin domain</keyword>
<proteinExistence type="predicted"/>
<comment type="caution">
    <text evidence="6">The sequence shown here is derived from an EMBL/GenBank/DDBJ whole genome shotgun (WGS) entry which is preliminary data.</text>
</comment>
<dbReference type="SUPFAM" id="SSF48726">
    <property type="entry name" value="Immunoglobulin"/>
    <property type="match status" value="4"/>
</dbReference>
<dbReference type="EMBL" id="JASAOG010000022">
    <property type="protein sequence ID" value="KAK0063263.1"/>
    <property type="molecule type" value="Genomic_DNA"/>
</dbReference>
<evidence type="ECO:0000256" key="4">
    <source>
        <dbReference type="ARBA" id="ARBA00023319"/>
    </source>
</evidence>
<evidence type="ECO:0000256" key="1">
    <source>
        <dbReference type="ARBA" id="ARBA00022729"/>
    </source>
</evidence>
<keyword evidence="7" id="KW-1185">Reference proteome</keyword>
<dbReference type="AlphaFoldDB" id="A0AAD8BZY7"/>
<feature type="domain" description="Ig-like" evidence="5">
    <location>
        <begin position="16"/>
        <end position="113"/>
    </location>
</feature>
<protein>
    <submittedName>
        <fullName evidence="6">Neuroglian-like isoform X4</fullName>
    </submittedName>
</protein>
<keyword evidence="1" id="KW-0732">Signal</keyword>
<reference evidence="6" key="1">
    <citation type="journal article" date="2023" name="PLoS Negl. Trop. Dis.">
        <title>A genome sequence for Biomphalaria pfeifferi, the major vector snail for the human-infecting parasite Schistosoma mansoni.</title>
        <authorList>
            <person name="Bu L."/>
            <person name="Lu L."/>
            <person name="Laidemitt M.R."/>
            <person name="Zhang S.M."/>
            <person name="Mutuku M."/>
            <person name="Mkoji G."/>
            <person name="Steinauer M."/>
            <person name="Loker E.S."/>
        </authorList>
    </citation>
    <scope>NUCLEOTIDE SEQUENCE</scope>
    <source>
        <strain evidence="6">KasaAsao</strain>
    </source>
</reference>
<dbReference type="InterPro" id="IPR051170">
    <property type="entry name" value="Neural/epithelial_adhesion"/>
</dbReference>
<dbReference type="PANTHER" id="PTHR12231:SF253">
    <property type="entry name" value="DPR-INTERACTING PROTEIN ETA, ISOFORM B-RELATED"/>
    <property type="match status" value="1"/>
</dbReference>
<evidence type="ECO:0000313" key="6">
    <source>
        <dbReference type="EMBL" id="KAK0063263.1"/>
    </source>
</evidence>
<dbReference type="PANTHER" id="PTHR12231">
    <property type="entry name" value="CTX-RELATED TYPE I TRANSMEMBRANE PROTEIN"/>
    <property type="match status" value="1"/>
</dbReference>
<reference evidence="6" key="2">
    <citation type="submission" date="2023-04" db="EMBL/GenBank/DDBJ databases">
        <authorList>
            <person name="Bu L."/>
            <person name="Lu L."/>
            <person name="Laidemitt M.R."/>
            <person name="Zhang S.M."/>
            <person name="Mutuku M."/>
            <person name="Mkoji G."/>
            <person name="Steinauer M."/>
            <person name="Loker E.S."/>
        </authorList>
    </citation>
    <scope>NUCLEOTIDE SEQUENCE</scope>
    <source>
        <strain evidence="6">KasaAsao</strain>
        <tissue evidence="6">Whole Snail</tissue>
    </source>
</reference>
<keyword evidence="3" id="KW-1015">Disulfide bond</keyword>
<dbReference type="InterPro" id="IPR013783">
    <property type="entry name" value="Ig-like_fold"/>
</dbReference>
<feature type="domain" description="Ig-like" evidence="5">
    <location>
        <begin position="322"/>
        <end position="406"/>
    </location>
</feature>
<feature type="domain" description="Ig-like" evidence="5">
    <location>
        <begin position="472"/>
        <end position="541"/>
    </location>
</feature>
<sequence>MPLSMTRCCLFEDLFPADSYSIKFYILSLLPNSNVILYDTINTMSSIADGEPKPTYDWNRNEIVFNPFGNDDRIVQLSDAGTLFINMPEDKDEGIFQCFAKNDFGKSASKKINLKQAKMASFAFARPTYHTPSLGRPYTLPCVPPESVPPPNVFWITKTAQGGFNVVNYDSRVSMDREYSLRITNVVETDANQGLPYACMAMNNVVRSHVEGPLHFLAPTGDTEVTLSVAYLWSDSEDIVGFLGTSVSLKCMFSANPSPDVHWERADNRTMSYRVLTTYTPLEILIMNLQFEDEGVYICWASNSLSDRPLNHQIHLTVHAKPYFVLEPKDINSGIGATIEICCNASGVPEPTFEWLVDGVSLKAEAPVILTPAGTVTEISEENDVMIVCEVTASTTFGLLQNYDATDSNKIHNVIKWFPSHPECCLGRRGQLHLPGRKRAQSDTCQFDSCCVAQATHGQAPIRPSSHCWNLCYLHLFRNDSNRSVKILWKKEHSYITEYDLGLVSYNDSLFIVHASGRDSGLYTCVAMNGLANITASASLLVR</sequence>
<evidence type="ECO:0000259" key="5">
    <source>
        <dbReference type="PROSITE" id="PS50835"/>
    </source>
</evidence>
<dbReference type="InterPro" id="IPR007110">
    <property type="entry name" value="Ig-like_dom"/>
</dbReference>
<gene>
    <name evidence="6" type="ORF">Bpfe_007459</name>
</gene>
<accession>A0AAD8BZY7</accession>
<dbReference type="Gene3D" id="2.60.40.10">
    <property type="entry name" value="Immunoglobulins"/>
    <property type="match status" value="5"/>
</dbReference>
<dbReference type="PROSITE" id="PS50835">
    <property type="entry name" value="IG_LIKE"/>
    <property type="match status" value="5"/>
</dbReference>
<dbReference type="SMART" id="SM00409">
    <property type="entry name" value="IG"/>
    <property type="match status" value="3"/>
</dbReference>
<dbReference type="Pfam" id="PF13927">
    <property type="entry name" value="Ig_3"/>
    <property type="match status" value="1"/>
</dbReference>
<dbReference type="InterPro" id="IPR013098">
    <property type="entry name" value="Ig_I-set"/>
</dbReference>
<organism evidence="6 7">
    <name type="scientific">Biomphalaria pfeifferi</name>
    <name type="common">Bloodfluke planorb</name>
    <name type="synonym">Freshwater snail</name>
    <dbReference type="NCBI Taxonomy" id="112525"/>
    <lineage>
        <taxon>Eukaryota</taxon>
        <taxon>Metazoa</taxon>
        <taxon>Spiralia</taxon>
        <taxon>Lophotrochozoa</taxon>
        <taxon>Mollusca</taxon>
        <taxon>Gastropoda</taxon>
        <taxon>Heterobranchia</taxon>
        <taxon>Euthyneura</taxon>
        <taxon>Panpulmonata</taxon>
        <taxon>Hygrophila</taxon>
        <taxon>Lymnaeoidea</taxon>
        <taxon>Planorbidae</taxon>
        <taxon>Biomphalaria</taxon>
    </lineage>
</organism>
<feature type="non-terminal residue" evidence="6">
    <location>
        <position position="1"/>
    </location>
</feature>
<evidence type="ECO:0000313" key="7">
    <source>
        <dbReference type="Proteomes" id="UP001233172"/>
    </source>
</evidence>
<keyword evidence="2" id="KW-0677">Repeat</keyword>
<evidence type="ECO:0000256" key="2">
    <source>
        <dbReference type="ARBA" id="ARBA00022737"/>
    </source>
</evidence>
<feature type="domain" description="Ig-like" evidence="5">
    <location>
        <begin position="244"/>
        <end position="317"/>
    </location>
</feature>
<name>A0AAD8BZY7_BIOPF</name>
<dbReference type="Proteomes" id="UP001233172">
    <property type="component" value="Unassembled WGS sequence"/>
</dbReference>
<feature type="domain" description="Ig-like" evidence="5">
    <location>
        <begin position="135"/>
        <end position="211"/>
    </location>
</feature>
<evidence type="ECO:0000256" key="3">
    <source>
        <dbReference type="ARBA" id="ARBA00023157"/>
    </source>
</evidence>
<dbReference type="InterPro" id="IPR003598">
    <property type="entry name" value="Ig_sub2"/>
</dbReference>
<dbReference type="InterPro" id="IPR003599">
    <property type="entry name" value="Ig_sub"/>
</dbReference>
<dbReference type="InterPro" id="IPR036179">
    <property type="entry name" value="Ig-like_dom_sf"/>
</dbReference>